<name>A0ABX8A8Z3_9BRAD</name>
<keyword evidence="2" id="KW-1185">Reference proteome</keyword>
<protein>
    <submittedName>
        <fullName evidence="1">Uncharacterized protein</fullName>
    </submittedName>
</protein>
<evidence type="ECO:0000313" key="1">
    <source>
        <dbReference type="EMBL" id="QUS39786.1"/>
    </source>
</evidence>
<evidence type="ECO:0000313" key="2">
    <source>
        <dbReference type="Proteomes" id="UP000682843"/>
    </source>
</evidence>
<dbReference type="Proteomes" id="UP000682843">
    <property type="component" value="Chromosome"/>
</dbReference>
<proteinExistence type="predicted"/>
<reference evidence="1 2" key="1">
    <citation type="submission" date="2019-02" db="EMBL/GenBank/DDBJ databases">
        <title>Emended description of the genus Rhodopseudomonas and description of Rhodopseudomonas albus sp. nov., a non-phototrophic, heavy-metal-tolerant bacterium isolated from garden soil.</title>
        <authorList>
            <person name="Bao Z."/>
            <person name="Cao W.W."/>
            <person name="Sato Y."/>
            <person name="Nishizawa T."/>
            <person name="Zhao J."/>
            <person name="Guo Y."/>
            <person name="Ohta H."/>
        </authorList>
    </citation>
    <scope>NUCLEOTIDE SEQUENCE [LARGE SCALE GENOMIC DNA]</scope>
    <source>
        <strain evidence="1 2">SK50-23</strain>
    </source>
</reference>
<dbReference type="RefSeq" id="WP_211913338.1">
    <property type="nucleotide sequence ID" value="NZ_CP036498.1"/>
</dbReference>
<dbReference type="EMBL" id="CP036498">
    <property type="protein sequence ID" value="QUS39786.1"/>
    <property type="molecule type" value="Genomic_DNA"/>
</dbReference>
<accession>A0ABX8A8Z3</accession>
<organism evidence="1 2">
    <name type="scientific">Tardiphaga alba</name>
    <dbReference type="NCBI Taxonomy" id="340268"/>
    <lineage>
        <taxon>Bacteria</taxon>
        <taxon>Pseudomonadati</taxon>
        <taxon>Pseudomonadota</taxon>
        <taxon>Alphaproteobacteria</taxon>
        <taxon>Hyphomicrobiales</taxon>
        <taxon>Nitrobacteraceae</taxon>
        <taxon>Tardiphaga</taxon>
    </lineage>
</organism>
<gene>
    <name evidence="1" type="ORF">RPMA_13760</name>
</gene>
<sequence length="61" mass="6450">MQRPDHSSIVAFVAFAAAATMWIGVMAAQPKPEGLLASTIIMTKDIALAQQPALILADLSR</sequence>